<sequence length="232" mass="25194">MKKVLITGASSGIGAALCTHYAQHHQVIACSRRNVVNASGNITPLQFDVTDEQQVKAAAEQINDIDIVILNAGSCEYIDDATHFDSALFERVIATNLLSVGYCLGAFLPKMVKGAQLVIVSSSAAILPLPRAEAYGSSKAALSYLTKTLALTLPDIEVSLVSPGFVDTPLTAKNHFEMPFLMSADAAAQRIATGISKRKRHIAFPKRLIFSMYLLKLLPFSLWRRWAQGMSK</sequence>
<dbReference type="PRINTS" id="PR00081">
    <property type="entry name" value="GDHRDH"/>
</dbReference>
<comment type="caution">
    <text evidence="3">The sequence shown here is derived from an EMBL/GenBank/DDBJ whole genome shotgun (WGS) entry which is preliminary data.</text>
</comment>
<dbReference type="PANTHER" id="PTHR44196:SF1">
    <property type="entry name" value="DEHYDROGENASE_REDUCTASE SDR FAMILY MEMBER 7B"/>
    <property type="match status" value="1"/>
</dbReference>
<keyword evidence="2" id="KW-0560">Oxidoreductase</keyword>
<evidence type="ECO:0000313" key="4">
    <source>
        <dbReference type="Proteomes" id="UP001595453"/>
    </source>
</evidence>
<dbReference type="EMBL" id="JBHRSD010000028">
    <property type="protein sequence ID" value="MFC3033802.1"/>
    <property type="molecule type" value="Genomic_DNA"/>
</dbReference>
<name>A0ABV7CMQ5_9GAMM</name>
<protein>
    <submittedName>
        <fullName evidence="3">SDR family NAD(P)-dependent oxidoreductase</fullName>
    </submittedName>
</protein>
<proteinExistence type="inferred from homology"/>
<dbReference type="InterPro" id="IPR036291">
    <property type="entry name" value="NAD(P)-bd_dom_sf"/>
</dbReference>
<reference evidence="4" key="1">
    <citation type="journal article" date="2019" name="Int. J. Syst. Evol. Microbiol.">
        <title>The Global Catalogue of Microorganisms (GCM) 10K type strain sequencing project: providing services to taxonomists for standard genome sequencing and annotation.</title>
        <authorList>
            <consortium name="The Broad Institute Genomics Platform"/>
            <consortium name="The Broad Institute Genome Sequencing Center for Infectious Disease"/>
            <person name="Wu L."/>
            <person name="Ma J."/>
        </authorList>
    </citation>
    <scope>NUCLEOTIDE SEQUENCE [LARGE SCALE GENOMIC DNA]</scope>
    <source>
        <strain evidence="4">KCTC 42730</strain>
    </source>
</reference>
<evidence type="ECO:0000313" key="3">
    <source>
        <dbReference type="EMBL" id="MFC3033802.1"/>
    </source>
</evidence>
<dbReference type="Proteomes" id="UP001595453">
    <property type="component" value="Unassembled WGS sequence"/>
</dbReference>
<dbReference type="SUPFAM" id="SSF51735">
    <property type="entry name" value="NAD(P)-binding Rossmann-fold domains"/>
    <property type="match status" value="1"/>
</dbReference>
<comment type="similarity">
    <text evidence="1">Belongs to the short-chain dehydrogenases/reductases (SDR) family.</text>
</comment>
<dbReference type="RefSeq" id="WP_377125886.1">
    <property type="nucleotide sequence ID" value="NZ_JBHRSD010000028.1"/>
</dbReference>
<evidence type="ECO:0000256" key="2">
    <source>
        <dbReference type="ARBA" id="ARBA00023002"/>
    </source>
</evidence>
<accession>A0ABV7CMQ5</accession>
<organism evidence="3 4">
    <name type="scientific">Pseudoalteromonas fenneropenaei</name>
    <dbReference type="NCBI Taxonomy" id="1737459"/>
    <lineage>
        <taxon>Bacteria</taxon>
        <taxon>Pseudomonadati</taxon>
        <taxon>Pseudomonadota</taxon>
        <taxon>Gammaproteobacteria</taxon>
        <taxon>Alteromonadales</taxon>
        <taxon>Pseudoalteromonadaceae</taxon>
        <taxon>Pseudoalteromonas</taxon>
    </lineage>
</organism>
<keyword evidence="4" id="KW-1185">Reference proteome</keyword>
<gene>
    <name evidence="3" type="ORF">ACFOEE_14870</name>
</gene>
<dbReference type="InterPro" id="IPR020904">
    <property type="entry name" value="Sc_DH/Rdtase_CS"/>
</dbReference>
<dbReference type="PANTHER" id="PTHR44196">
    <property type="entry name" value="DEHYDROGENASE/REDUCTASE SDR FAMILY MEMBER 7B"/>
    <property type="match status" value="1"/>
</dbReference>
<dbReference type="Gene3D" id="3.40.50.720">
    <property type="entry name" value="NAD(P)-binding Rossmann-like Domain"/>
    <property type="match status" value="1"/>
</dbReference>
<evidence type="ECO:0000256" key="1">
    <source>
        <dbReference type="ARBA" id="ARBA00006484"/>
    </source>
</evidence>
<dbReference type="Pfam" id="PF00106">
    <property type="entry name" value="adh_short"/>
    <property type="match status" value="1"/>
</dbReference>
<dbReference type="PROSITE" id="PS00061">
    <property type="entry name" value="ADH_SHORT"/>
    <property type="match status" value="1"/>
</dbReference>
<dbReference type="InterPro" id="IPR002347">
    <property type="entry name" value="SDR_fam"/>
</dbReference>